<evidence type="ECO:0000313" key="9">
    <source>
        <dbReference type="Proteomes" id="UP000807504"/>
    </source>
</evidence>
<keyword evidence="4 7" id="KW-1133">Transmembrane helix</keyword>
<evidence type="ECO:0000256" key="4">
    <source>
        <dbReference type="ARBA" id="ARBA00022989"/>
    </source>
</evidence>
<dbReference type="PANTHER" id="PTHR14409">
    <property type="entry name" value="MANNOSIDASE, BETA A, LYSOSOMAL-LIKE, MANBAL PROTEIN"/>
    <property type="match status" value="1"/>
</dbReference>
<feature type="region of interest" description="Disordered" evidence="6">
    <location>
        <begin position="39"/>
        <end position="77"/>
    </location>
</feature>
<comment type="caution">
    <text evidence="8">The sequence shown here is derived from an EMBL/GenBank/DDBJ whole genome shotgun (WGS) entry which is preliminary data.</text>
</comment>
<evidence type="ECO:0000256" key="2">
    <source>
        <dbReference type="ARBA" id="ARBA00006839"/>
    </source>
</evidence>
<reference evidence="8" key="1">
    <citation type="journal article" date="2020" name="bioRxiv">
        <title>Chromosome-level reference genome of the European wasp spider Argiope bruennichi: a resource for studies on range expansion and evolutionary adaptation.</title>
        <authorList>
            <person name="Sheffer M.M."/>
            <person name="Hoppe A."/>
            <person name="Krehenwinkel H."/>
            <person name="Uhl G."/>
            <person name="Kuss A.W."/>
            <person name="Jensen L."/>
            <person name="Jensen C."/>
            <person name="Gillespie R.G."/>
            <person name="Hoff K.J."/>
            <person name="Prost S."/>
        </authorList>
    </citation>
    <scope>NUCLEOTIDE SEQUENCE</scope>
</reference>
<dbReference type="PANTHER" id="PTHR14409:SF0">
    <property type="entry name" value="PROTEIN MANBAL"/>
    <property type="match status" value="1"/>
</dbReference>
<evidence type="ECO:0000256" key="6">
    <source>
        <dbReference type="SAM" id="MobiDB-lite"/>
    </source>
</evidence>
<feature type="transmembrane region" description="Helical" evidence="7">
    <location>
        <begin position="12"/>
        <end position="32"/>
    </location>
</feature>
<dbReference type="EMBL" id="JABXBU010000011">
    <property type="protein sequence ID" value="KAF8790018.1"/>
    <property type="molecule type" value="Genomic_DNA"/>
</dbReference>
<evidence type="ECO:0000256" key="1">
    <source>
        <dbReference type="ARBA" id="ARBA00004167"/>
    </source>
</evidence>
<accession>A0A8T0FII2</accession>
<evidence type="ECO:0008006" key="10">
    <source>
        <dbReference type="Google" id="ProtNLM"/>
    </source>
</evidence>
<evidence type="ECO:0000256" key="3">
    <source>
        <dbReference type="ARBA" id="ARBA00022692"/>
    </source>
</evidence>
<dbReference type="AlphaFoldDB" id="A0A8T0FII2"/>
<dbReference type="GO" id="GO:0016020">
    <property type="term" value="C:membrane"/>
    <property type="evidence" value="ECO:0007669"/>
    <property type="project" value="UniProtKB-SubCell"/>
</dbReference>
<evidence type="ECO:0000313" key="8">
    <source>
        <dbReference type="EMBL" id="KAF8790018.1"/>
    </source>
</evidence>
<organism evidence="8 9">
    <name type="scientific">Argiope bruennichi</name>
    <name type="common">Wasp spider</name>
    <name type="synonym">Aranea bruennichi</name>
    <dbReference type="NCBI Taxonomy" id="94029"/>
    <lineage>
        <taxon>Eukaryota</taxon>
        <taxon>Metazoa</taxon>
        <taxon>Ecdysozoa</taxon>
        <taxon>Arthropoda</taxon>
        <taxon>Chelicerata</taxon>
        <taxon>Arachnida</taxon>
        <taxon>Araneae</taxon>
        <taxon>Araneomorphae</taxon>
        <taxon>Entelegynae</taxon>
        <taxon>Araneoidea</taxon>
        <taxon>Araneidae</taxon>
        <taxon>Argiope</taxon>
    </lineage>
</organism>
<keyword evidence="9" id="KW-1185">Reference proteome</keyword>
<dbReference type="InterPro" id="IPR009621">
    <property type="entry name" value="UPF0239"/>
</dbReference>
<feature type="compositionally biased region" description="Basic residues" evidence="6">
    <location>
        <begin position="57"/>
        <end position="77"/>
    </location>
</feature>
<protein>
    <recommendedName>
        <fullName evidence="10">Protein anon-73B1</fullName>
    </recommendedName>
</protein>
<evidence type="ECO:0000256" key="5">
    <source>
        <dbReference type="ARBA" id="ARBA00023136"/>
    </source>
</evidence>
<keyword evidence="3 7" id="KW-0812">Transmembrane</keyword>
<sequence length="77" mass="8978">MGDIVDELLRYGLFFSAIFQLVCIAAVIFVPAREESRECIDSSDEDTSSDFPIQQPAHRHHGHHVSRRNRQEKKKRR</sequence>
<comment type="similarity">
    <text evidence="2">Belongs to the UPF0239 family.</text>
</comment>
<evidence type="ECO:0000256" key="7">
    <source>
        <dbReference type="SAM" id="Phobius"/>
    </source>
</evidence>
<name>A0A8T0FII2_ARGBR</name>
<reference evidence="8" key="2">
    <citation type="submission" date="2020-06" db="EMBL/GenBank/DDBJ databases">
        <authorList>
            <person name="Sheffer M."/>
        </authorList>
    </citation>
    <scope>NUCLEOTIDE SEQUENCE</scope>
</reference>
<keyword evidence="5 7" id="KW-0472">Membrane</keyword>
<gene>
    <name evidence="8" type="ORF">HNY73_005106</name>
</gene>
<proteinExistence type="inferred from homology"/>
<comment type="subcellular location">
    <subcellularLocation>
        <location evidence="1">Membrane</location>
        <topology evidence="1">Single-pass membrane protein</topology>
    </subcellularLocation>
</comment>
<dbReference type="Pfam" id="PF06783">
    <property type="entry name" value="UPF0239"/>
    <property type="match status" value="1"/>
</dbReference>
<dbReference type="Proteomes" id="UP000807504">
    <property type="component" value="Unassembled WGS sequence"/>
</dbReference>